<dbReference type="OrthoDB" id="5416084at2"/>
<organism evidence="1 2">
    <name type="scientific">Andreprevotia lacus DSM 23236</name>
    <dbReference type="NCBI Taxonomy" id="1121001"/>
    <lineage>
        <taxon>Bacteria</taxon>
        <taxon>Pseudomonadati</taxon>
        <taxon>Pseudomonadota</taxon>
        <taxon>Betaproteobacteria</taxon>
        <taxon>Neisseriales</taxon>
        <taxon>Chitinibacteraceae</taxon>
        <taxon>Andreprevotia</taxon>
    </lineage>
</organism>
<dbReference type="PIRSF" id="PIRSF029288">
    <property type="entry name" value="SciE_ImpE"/>
    <property type="match status" value="1"/>
</dbReference>
<dbReference type="Proteomes" id="UP000192761">
    <property type="component" value="Unassembled WGS sequence"/>
</dbReference>
<evidence type="ECO:0000313" key="2">
    <source>
        <dbReference type="Proteomes" id="UP000192761"/>
    </source>
</evidence>
<accession>A0A1W1XM15</accession>
<reference evidence="1 2" key="1">
    <citation type="submission" date="2017-04" db="EMBL/GenBank/DDBJ databases">
        <authorList>
            <person name="Afonso C.L."/>
            <person name="Miller P.J."/>
            <person name="Scott M.A."/>
            <person name="Spackman E."/>
            <person name="Goraichik I."/>
            <person name="Dimitrov K.M."/>
            <person name="Suarez D.L."/>
            <person name="Swayne D.E."/>
        </authorList>
    </citation>
    <scope>NUCLEOTIDE SEQUENCE [LARGE SCALE GENOMIC DNA]</scope>
    <source>
        <strain evidence="1 2">DSM 23236</strain>
    </source>
</reference>
<dbReference type="InterPro" id="IPR011990">
    <property type="entry name" value="TPR-like_helical_dom_sf"/>
</dbReference>
<dbReference type="EMBL" id="FWXD01000010">
    <property type="protein sequence ID" value="SMC24983.1"/>
    <property type="molecule type" value="Genomic_DNA"/>
</dbReference>
<dbReference type="Pfam" id="PF07024">
    <property type="entry name" value="ImpE"/>
    <property type="match status" value="1"/>
</dbReference>
<sequence length="275" mass="30456">MTTLSTPQANIDALIKQGQLDEALQHIQDVVRNAPSHAPHRVVLIQLLLVLGQWDRAEKQLQQLELVDREYTRFCQTYLAALRGERQRLAVFKGEAAPQLPETPPAWMVTYINAMLMERTKAHSAAVAERQRAAEAAPTVAGEIDGVPFDWLADADPRLGPVVEAIIDGHYHWLAQDEIRQIDFFPPQTLLDHVWRQATIITASGQNRPALIPARYPESPEAGAPLALARATEWIAVGSDGWQGMGQRLLTSDENEYGLLDIRLLCFAAGHPASA</sequence>
<name>A0A1W1XM15_9NEIS</name>
<gene>
    <name evidence="1" type="ORF">SAMN02745857_02024</name>
</gene>
<dbReference type="Pfam" id="PF14559">
    <property type="entry name" value="TPR_19"/>
    <property type="match status" value="1"/>
</dbReference>
<dbReference type="AlphaFoldDB" id="A0A1W1XM15"/>
<dbReference type="InterPro" id="IPR009211">
    <property type="entry name" value="TagJ"/>
</dbReference>
<evidence type="ECO:0000313" key="1">
    <source>
        <dbReference type="EMBL" id="SMC24983.1"/>
    </source>
</evidence>
<dbReference type="Gene3D" id="1.25.40.10">
    <property type="entry name" value="Tetratricopeptide repeat domain"/>
    <property type="match status" value="1"/>
</dbReference>
<keyword evidence="2" id="KW-1185">Reference proteome</keyword>
<dbReference type="RefSeq" id="WP_084090678.1">
    <property type="nucleotide sequence ID" value="NZ_FWXD01000010.1"/>
</dbReference>
<dbReference type="STRING" id="1121001.SAMN02745857_02024"/>
<protein>
    <submittedName>
        <fullName evidence="1">Type VI secretion system protein ImpE</fullName>
    </submittedName>
</protein>
<dbReference type="SUPFAM" id="SSF144059">
    <property type="entry name" value="ImpE-like"/>
    <property type="match status" value="1"/>
</dbReference>
<proteinExistence type="predicted"/>